<feature type="transmembrane region" description="Helical" evidence="1">
    <location>
        <begin position="209"/>
        <end position="229"/>
    </location>
</feature>
<protein>
    <submittedName>
        <fullName evidence="3">G-protein coupled receptors family 1 profile domain-containing protein</fullName>
    </submittedName>
</protein>
<keyword evidence="1" id="KW-1133">Transmembrane helix</keyword>
<dbReference type="WBParaSite" id="PSAMB.scaffold1081size36210.g10846.t1">
    <property type="protein sequence ID" value="PSAMB.scaffold1081size36210.g10846.t1"/>
    <property type="gene ID" value="PSAMB.scaffold1081size36210.g10846"/>
</dbReference>
<evidence type="ECO:0000313" key="3">
    <source>
        <dbReference type="WBParaSite" id="PSAMB.scaffold1081size36210.g10846.t1"/>
    </source>
</evidence>
<dbReference type="AlphaFoldDB" id="A0A914UKQ3"/>
<evidence type="ECO:0000313" key="2">
    <source>
        <dbReference type="Proteomes" id="UP000887566"/>
    </source>
</evidence>
<proteinExistence type="predicted"/>
<feature type="transmembrane region" description="Helical" evidence="1">
    <location>
        <begin position="97"/>
        <end position="119"/>
    </location>
</feature>
<evidence type="ECO:0000256" key="1">
    <source>
        <dbReference type="SAM" id="Phobius"/>
    </source>
</evidence>
<dbReference type="Gene3D" id="1.20.1070.10">
    <property type="entry name" value="Rhodopsin 7-helix transmembrane proteins"/>
    <property type="match status" value="1"/>
</dbReference>
<feature type="transmembrane region" description="Helical" evidence="1">
    <location>
        <begin position="125"/>
        <end position="147"/>
    </location>
</feature>
<accession>A0A914UKQ3</accession>
<keyword evidence="1" id="KW-0812">Transmembrane</keyword>
<feature type="transmembrane region" description="Helical" evidence="1">
    <location>
        <begin position="269"/>
        <end position="292"/>
    </location>
</feature>
<dbReference type="Proteomes" id="UP000887566">
    <property type="component" value="Unplaced"/>
</dbReference>
<keyword evidence="1" id="KW-0472">Membrane</keyword>
<sequence>MEPLAFNENFIFVNDSCFLSLRAKYVHLANFTISANVTPLRERKSLHRIFFVAPLPMAIVSLIVNVAFSAVVLTGLRIRRLPFKLYSFLLARSLSDSTGAVAATALTLLGIFTSFNLRFFVAFDVLLFMTSWFSSCQMLSVVALKLISVARPLQCRKLVTIRLCLSMIGISSVGAAACAFLFGFLWTFALNPTWTWPIRCTVANCLAPIISYASAAEMLAYCSVLLLYFTTLVIMYRVQQYCDYDGLNSFRSKGAASITALPGISLRKLGVCMCGYAVSYFPLVTLGAIFFISYDTCEKIIFQWYSLVYLQGWVRIFLLIRAIVEPLVNFYIDRKLWLVIKQYACYRSESTPASINRDRSINSAIASRHASAVNAPDALEIVNLNYCLTDEKGDS</sequence>
<keyword evidence="2" id="KW-1185">Reference proteome</keyword>
<feature type="transmembrane region" description="Helical" evidence="1">
    <location>
        <begin position="312"/>
        <end position="332"/>
    </location>
</feature>
<feature type="transmembrane region" description="Helical" evidence="1">
    <location>
        <begin position="159"/>
        <end position="189"/>
    </location>
</feature>
<reference evidence="3" key="1">
    <citation type="submission" date="2022-11" db="UniProtKB">
        <authorList>
            <consortium name="WormBaseParasite"/>
        </authorList>
    </citation>
    <scope>IDENTIFICATION</scope>
</reference>
<organism evidence="2 3">
    <name type="scientific">Plectus sambesii</name>
    <dbReference type="NCBI Taxonomy" id="2011161"/>
    <lineage>
        <taxon>Eukaryota</taxon>
        <taxon>Metazoa</taxon>
        <taxon>Ecdysozoa</taxon>
        <taxon>Nematoda</taxon>
        <taxon>Chromadorea</taxon>
        <taxon>Plectida</taxon>
        <taxon>Plectina</taxon>
        <taxon>Plectoidea</taxon>
        <taxon>Plectidae</taxon>
        <taxon>Plectus</taxon>
    </lineage>
</organism>
<name>A0A914UKQ3_9BILA</name>
<feature type="transmembrane region" description="Helical" evidence="1">
    <location>
        <begin position="49"/>
        <end position="76"/>
    </location>
</feature>